<dbReference type="InterPro" id="IPR000847">
    <property type="entry name" value="LysR_HTH_N"/>
</dbReference>
<organism evidence="6 7">
    <name type="scientific">Candidatus Lachnoclostridium pullistercoris</name>
    <dbReference type="NCBI Taxonomy" id="2838632"/>
    <lineage>
        <taxon>Bacteria</taxon>
        <taxon>Bacillati</taxon>
        <taxon>Bacillota</taxon>
        <taxon>Clostridia</taxon>
        <taxon>Lachnospirales</taxon>
        <taxon>Lachnospiraceae</taxon>
    </lineage>
</organism>
<dbReference type="Proteomes" id="UP000823883">
    <property type="component" value="Unassembled WGS sequence"/>
</dbReference>
<comment type="similarity">
    <text evidence="1">Belongs to the LysR transcriptional regulatory family.</text>
</comment>
<evidence type="ECO:0000313" key="7">
    <source>
        <dbReference type="Proteomes" id="UP000823883"/>
    </source>
</evidence>
<dbReference type="PANTHER" id="PTHR30126">
    <property type="entry name" value="HTH-TYPE TRANSCRIPTIONAL REGULATOR"/>
    <property type="match status" value="1"/>
</dbReference>
<keyword evidence="4" id="KW-0804">Transcription</keyword>
<gene>
    <name evidence="6" type="ORF">IAA04_02435</name>
</gene>
<evidence type="ECO:0000256" key="3">
    <source>
        <dbReference type="ARBA" id="ARBA00023125"/>
    </source>
</evidence>
<dbReference type="Pfam" id="PF03466">
    <property type="entry name" value="LysR_substrate"/>
    <property type="match status" value="1"/>
</dbReference>
<dbReference type="PANTHER" id="PTHR30126:SF40">
    <property type="entry name" value="HTH-TYPE TRANSCRIPTIONAL REGULATOR GLTR"/>
    <property type="match status" value="1"/>
</dbReference>
<evidence type="ECO:0000256" key="2">
    <source>
        <dbReference type="ARBA" id="ARBA00023015"/>
    </source>
</evidence>
<evidence type="ECO:0000259" key="5">
    <source>
        <dbReference type="PROSITE" id="PS50931"/>
    </source>
</evidence>
<sequence>MNVKDYRYIIEIADREGISQAAEVLCITQSALTKFLQRTEKELGISLFYRKNNRLILTEAGRYYVEKGREIVRLDYELEEGISKIVENKEKHIRIGCSIGREDNMIQNVIAPFMKKNPGVCVQVLGGSTSTRLTMVEKNELDFALVTSRDYRPGLSYDPVGEAALVLAVPEDSPVIERAVKKEGDIYPTVELKDWIEYPFIQLSAVTASGKMIRDFFKAEGVKPMVRLEVNSVRSAVIAVEAGIGNTVFWEVPRKKRRVKYLYLKELRPAPQRMYVAYRTDYYMSSAGRALIRLFQQAGQKNE</sequence>
<dbReference type="GO" id="GO:0000976">
    <property type="term" value="F:transcription cis-regulatory region binding"/>
    <property type="evidence" value="ECO:0007669"/>
    <property type="project" value="TreeGrafter"/>
</dbReference>
<dbReference type="SUPFAM" id="SSF46785">
    <property type="entry name" value="Winged helix' DNA-binding domain"/>
    <property type="match status" value="1"/>
</dbReference>
<comment type="caution">
    <text evidence="6">The sequence shown here is derived from an EMBL/GenBank/DDBJ whole genome shotgun (WGS) entry which is preliminary data.</text>
</comment>
<dbReference type="EMBL" id="DWWL01000010">
    <property type="protein sequence ID" value="HJC46893.1"/>
    <property type="molecule type" value="Genomic_DNA"/>
</dbReference>
<keyword evidence="2" id="KW-0805">Transcription regulation</keyword>
<keyword evidence="3" id="KW-0238">DNA-binding</keyword>
<dbReference type="GO" id="GO:0003700">
    <property type="term" value="F:DNA-binding transcription factor activity"/>
    <property type="evidence" value="ECO:0007669"/>
    <property type="project" value="InterPro"/>
</dbReference>
<evidence type="ECO:0000256" key="4">
    <source>
        <dbReference type="ARBA" id="ARBA00023163"/>
    </source>
</evidence>
<name>A0A9D2PDL4_9FIRM</name>
<dbReference type="CDD" id="cd05466">
    <property type="entry name" value="PBP2_LTTR_substrate"/>
    <property type="match status" value="1"/>
</dbReference>
<dbReference type="AlphaFoldDB" id="A0A9D2PDL4"/>
<dbReference type="InterPro" id="IPR036388">
    <property type="entry name" value="WH-like_DNA-bd_sf"/>
</dbReference>
<accession>A0A9D2PDL4</accession>
<dbReference type="InterPro" id="IPR005119">
    <property type="entry name" value="LysR_subst-bd"/>
</dbReference>
<protein>
    <submittedName>
        <fullName evidence="6">LysR family transcriptional regulator</fullName>
    </submittedName>
</protein>
<dbReference type="SUPFAM" id="SSF53850">
    <property type="entry name" value="Periplasmic binding protein-like II"/>
    <property type="match status" value="1"/>
</dbReference>
<dbReference type="Gene3D" id="1.10.10.10">
    <property type="entry name" value="Winged helix-like DNA-binding domain superfamily/Winged helix DNA-binding domain"/>
    <property type="match status" value="1"/>
</dbReference>
<dbReference type="Gene3D" id="3.40.190.290">
    <property type="match status" value="1"/>
</dbReference>
<dbReference type="InterPro" id="IPR036390">
    <property type="entry name" value="WH_DNA-bd_sf"/>
</dbReference>
<reference evidence="6" key="2">
    <citation type="submission" date="2021-04" db="EMBL/GenBank/DDBJ databases">
        <authorList>
            <person name="Gilroy R."/>
        </authorList>
    </citation>
    <scope>NUCLEOTIDE SEQUENCE</scope>
    <source>
        <strain evidence="6">CHK183-5548</strain>
    </source>
</reference>
<dbReference type="Pfam" id="PF00126">
    <property type="entry name" value="HTH_1"/>
    <property type="match status" value="1"/>
</dbReference>
<evidence type="ECO:0000256" key="1">
    <source>
        <dbReference type="ARBA" id="ARBA00009437"/>
    </source>
</evidence>
<evidence type="ECO:0000313" key="6">
    <source>
        <dbReference type="EMBL" id="HJC46893.1"/>
    </source>
</evidence>
<reference evidence="6" key="1">
    <citation type="journal article" date="2021" name="PeerJ">
        <title>Extensive microbial diversity within the chicken gut microbiome revealed by metagenomics and culture.</title>
        <authorList>
            <person name="Gilroy R."/>
            <person name="Ravi A."/>
            <person name="Getino M."/>
            <person name="Pursley I."/>
            <person name="Horton D.L."/>
            <person name="Alikhan N.F."/>
            <person name="Baker D."/>
            <person name="Gharbi K."/>
            <person name="Hall N."/>
            <person name="Watson M."/>
            <person name="Adriaenssens E.M."/>
            <person name="Foster-Nyarko E."/>
            <person name="Jarju S."/>
            <person name="Secka A."/>
            <person name="Antonio M."/>
            <person name="Oren A."/>
            <person name="Chaudhuri R.R."/>
            <person name="La Ragione R."/>
            <person name="Hildebrand F."/>
            <person name="Pallen M.J."/>
        </authorList>
    </citation>
    <scope>NUCLEOTIDE SEQUENCE</scope>
    <source>
        <strain evidence="6">CHK183-5548</strain>
    </source>
</reference>
<proteinExistence type="inferred from homology"/>
<dbReference type="PROSITE" id="PS50931">
    <property type="entry name" value="HTH_LYSR"/>
    <property type="match status" value="1"/>
</dbReference>
<feature type="domain" description="HTH lysR-type" evidence="5">
    <location>
        <begin position="1"/>
        <end position="58"/>
    </location>
</feature>